<evidence type="ECO:0000256" key="1">
    <source>
        <dbReference type="ARBA" id="ARBA00022679"/>
    </source>
</evidence>
<keyword evidence="3" id="KW-0812">Transmembrane</keyword>
<keyword evidence="3" id="KW-1133">Transmembrane helix</keyword>
<reference evidence="4 5" key="1">
    <citation type="submission" date="2017-03" db="EMBL/GenBank/DDBJ databases">
        <authorList>
            <person name="Afonso C.L."/>
            <person name="Miller P.J."/>
            <person name="Scott M.A."/>
            <person name="Spackman E."/>
            <person name="Goraichik I."/>
            <person name="Dimitrov K.M."/>
            <person name="Suarez D.L."/>
            <person name="Swayne D.E."/>
        </authorList>
    </citation>
    <scope>NUCLEOTIDE SEQUENCE [LARGE SCALE GENOMIC DNA]</scope>
    <source>
        <strain evidence="4 5">CECT 7745</strain>
    </source>
</reference>
<dbReference type="GO" id="GO:0016780">
    <property type="term" value="F:phosphotransferase activity, for other substituted phosphate groups"/>
    <property type="evidence" value="ECO:0007669"/>
    <property type="project" value="InterPro"/>
</dbReference>
<feature type="transmembrane region" description="Helical" evidence="3">
    <location>
        <begin position="198"/>
        <end position="216"/>
    </location>
</feature>
<dbReference type="InterPro" id="IPR043130">
    <property type="entry name" value="CDP-OH_PTrfase_TM_dom"/>
</dbReference>
<dbReference type="OrthoDB" id="116551at2"/>
<evidence type="ECO:0000313" key="4">
    <source>
        <dbReference type="EMBL" id="SMC14419.1"/>
    </source>
</evidence>
<dbReference type="RefSeq" id="WP_085802318.1">
    <property type="nucleotide sequence ID" value="NZ_FWXB01000026.1"/>
</dbReference>
<keyword evidence="1 2" id="KW-0808">Transferase</keyword>
<feature type="transmembrane region" description="Helical" evidence="3">
    <location>
        <begin position="48"/>
        <end position="76"/>
    </location>
</feature>
<comment type="similarity">
    <text evidence="2">Belongs to the CDP-alcohol phosphatidyltransferase class-I family.</text>
</comment>
<protein>
    <submittedName>
        <fullName evidence="4">CDP-alcohol phosphatidyltransferase</fullName>
    </submittedName>
</protein>
<dbReference type="EMBL" id="FWXB01000026">
    <property type="protein sequence ID" value="SMC14419.1"/>
    <property type="molecule type" value="Genomic_DNA"/>
</dbReference>
<dbReference type="AlphaFoldDB" id="A0A1X7BYR2"/>
<gene>
    <name evidence="4" type="ORF">ROA7745_04286</name>
</gene>
<evidence type="ECO:0000313" key="5">
    <source>
        <dbReference type="Proteomes" id="UP000193224"/>
    </source>
</evidence>
<sequence>MIGKAAALWATKTRHDEWWSSFVTAPIALAMNYGAVDIPWITPNRLTAASFLVALAASVAIVFGGIWFFAAAAILIHLSHVLDCMDGQMARYRRVSSYAGSYFDRLTDQLQVTLWFGAAGYAAYAQSLSVTPVFLAMIGIAFYGLRGYVKYIAIEIGTLRDPYYPARMARLNQVTPKAGLGFGLQANLKWFVREQRKIFHFDEGVFIFMLSAALLLNQLEPMLWVFAASQLFWGIYRAISQGQSIQEDHRHPIHK</sequence>
<proteinExistence type="inferred from homology"/>
<dbReference type="InterPro" id="IPR000462">
    <property type="entry name" value="CDP-OH_P_trans"/>
</dbReference>
<keyword evidence="3" id="KW-0472">Membrane</keyword>
<dbReference type="GO" id="GO:0016020">
    <property type="term" value="C:membrane"/>
    <property type="evidence" value="ECO:0007669"/>
    <property type="project" value="InterPro"/>
</dbReference>
<evidence type="ECO:0000256" key="2">
    <source>
        <dbReference type="RuleBase" id="RU003750"/>
    </source>
</evidence>
<dbReference type="Gene3D" id="1.20.120.1760">
    <property type="match status" value="1"/>
</dbReference>
<organism evidence="4 5">
    <name type="scientific">Roseovarius aestuarii</name>
    <dbReference type="NCBI Taxonomy" id="475083"/>
    <lineage>
        <taxon>Bacteria</taxon>
        <taxon>Pseudomonadati</taxon>
        <taxon>Pseudomonadota</taxon>
        <taxon>Alphaproteobacteria</taxon>
        <taxon>Rhodobacterales</taxon>
        <taxon>Roseobacteraceae</taxon>
        <taxon>Roseovarius</taxon>
    </lineage>
</organism>
<dbReference type="GO" id="GO:0008654">
    <property type="term" value="P:phospholipid biosynthetic process"/>
    <property type="evidence" value="ECO:0007669"/>
    <property type="project" value="InterPro"/>
</dbReference>
<dbReference type="InterPro" id="IPR048254">
    <property type="entry name" value="CDP_ALCOHOL_P_TRANSF_CS"/>
</dbReference>
<dbReference type="Proteomes" id="UP000193224">
    <property type="component" value="Unassembled WGS sequence"/>
</dbReference>
<feature type="transmembrane region" description="Helical" evidence="3">
    <location>
        <begin position="123"/>
        <end position="145"/>
    </location>
</feature>
<name>A0A1X7BYR2_9RHOB</name>
<accession>A0A1X7BYR2</accession>
<evidence type="ECO:0000256" key="3">
    <source>
        <dbReference type="SAM" id="Phobius"/>
    </source>
</evidence>
<dbReference type="PROSITE" id="PS00379">
    <property type="entry name" value="CDP_ALCOHOL_P_TRANSF"/>
    <property type="match status" value="1"/>
</dbReference>
<dbReference type="Pfam" id="PF01066">
    <property type="entry name" value="CDP-OH_P_transf"/>
    <property type="match status" value="1"/>
</dbReference>
<keyword evidence="5" id="KW-1185">Reference proteome</keyword>